<evidence type="ECO:0000256" key="1">
    <source>
        <dbReference type="SAM" id="MobiDB-lite"/>
    </source>
</evidence>
<keyword evidence="3" id="KW-1185">Reference proteome</keyword>
<accession>A0ABD0U4U9</accession>
<evidence type="ECO:0000313" key="3">
    <source>
        <dbReference type="Proteomes" id="UP001552299"/>
    </source>
</evidence>
<evidence type="ECO:0000313" key="2">
    <source>
        <dbReference type="EMBL" id="KAL0907195.1"/>
    </source>
</evidence>
<feature type="compositionally biased region" description="Basic and acidic residues" evidence="1">
    <location>
        <begin position="108"/>
        <end position="126"/>
    </location>
</feature>
<sequence length="134" mass="14529">MPLPKNPVGSGGLSRFRPSTANRSLVGAEEGVFSALVRARQTRPVRAAKLVGGGDSPWAVARSLRRESLSALKVKLLWMMGMEENESEVDREPARSENSGWGNSTAGGRRDVKMERSRNGGRDIGRPRAISAQE</sequence>
<organism evidence="2 3">
    <name type="scientific">Dendrobium thyrsiflorum</name>
    <name type="common">Pinecone-like raceme dendrobium</name>
    <name type="synonym">Orchid</name>
    <dbReference type="NCBI Taxonomy" id="117978"/>
    <lineage>
        <taxon>Eukaryota</taxon>
        <taxon>Viridiplantae</taxon>
        <taxon>Streptophyta</taxon>
        <taxon>Embryophyta</taxon>
        <taxon>Tracheophyta</taxon>
        <taxon>Spermatophyta</taxon>
        <taxon>Magnoliopsida</taxon>
        <taxon>Liliopsida</taxon>
        <taxon>Asparagales</taxon>
        <taxon>Orchidaceae</taxon>
        <taxon>Epidendroideae</taxon>
        <taxon>Malaxideae</taxon>
        <taxon>Dendrobiinae</taxon>
        <taxon>Dendrobium</taxon>
    </lineage>
</organism>
<feature type="region of interest" description="Disordered" evidence="1">
    <location>
        <begin position="84"/>
        <end position="134"/>
    </location>
</feature>
<dbReference type="AlphaFoldDB" id="A0ABD0U4U9"/>
<reference evidence="2 3" key="1">
    <citation type="journal article" date="2024" name="Plant Biotechnol. J.">
        <title>Dendrobium thyrsiflorum genome and its molecular insights into genes involved in important horticultural traits.</title>
        <authorList>
            <person name="Chen B."/>
            <person name="Wang J.Y."/>
            <person name="Zheng P.J."/>
            <person name="Li K.L."/>
            <person name="Liang Y.M."/>
            <person name="Chen X.F."/>
            <person name="Zhang C."/>
            <person name="Zhao X."/>
            <person name="He X."/>
            <person name="Zhang G.Q."/>
            <person name="Liu Z.J."/>
            <person name="Xu Q."/>
        </authorList>
    </citation>
    <scope>NUCLEOTIDE SEQUENCE [LARGE SCALE GENOMIC DNA]</scope>
    <source>
        <strain evidence="2">GZMU011</strain>
    </source>
</reference>
<dbReference type="Proteomes" id="UP001552299">
    <property type="component" value="Unassembled WGS sequence"/>
</dbReference>
<gene>
    <name evidence="2" type="ORF">M5K25_025745</name>
</gene>
<protein>
    <submittedName>
        <fullName evidence="2">Uncharacterized protein</fullName>
    </submittedName>
</protein>
<feature type="compositionally biased region" description="Polar residues" evidence="1">
    <location>
        <begin position="96"/>
        <end position="106"/>
    </location>
</feature>
<name>A0ABD0U4U9_DENTH</name>
<comment type="caution">
    <text evidence="2">The sequence shown here is derived from an EMBL/GenBank/DDBJ whole genome shotgun (WGS) entry which is preliminary data.</text>
</comment>
<proteinExistence type="predicted"/>
<dbReference type="EMBL" id="JANQDX010000018">
    <property type="protein sequence ID" value="KAL0907195.1"/>
    <property type="molecule type" value="Genomic_DNA"/>
</dbReference>